<dbReference type="GO" id="GO:0008233">
    <property type="term" value="F:peptidase activity"/>
    <property type="evidence" value="ECO:0007669"/>
    <property type="project" value="UniProtKB-KW"/>
</dbReference>
<keyword evidence="1" id="KW-0645">Protease</keyword>
<accession>A0A438FFI4</accession>
<dbReference type="PANTHER" id="PTHR48481">
    <property type="entry name" value="ATP-DEPENDENT CLP PROTEASE PROTEOLYTIC SUBUNIT"/>
    <property type="match status" value="1"/>
</dbReference>
<dbReference type="GO" id="GO:0006508">
    <property type="term" value="P:proteolysis"/>
    <property type="evidence" value="ECO:0007669"/>
    <property type="project" value="UniProtKB-KW"/>
</dbReference>
<dbReference type="Proteomes" id="UP000288805">
    <property type="component" value="Unassembled WGS sequence"/>
</dbReference>
<keyword evidence="1" id="KW-0378">Hydrolase</keyword>
<organism evidence="1 2">
    <name type="scientific">Vitis vinifera</name>
    <name type="common">Grape</name>
    <dbReference type="NCBI Taxonomy" id="29760"/>
    <lineage>
        <taxon>Eukaryota</taxon>
        <taxon>Viridiplantae</taxon>
        <taxon>Streptophyta</taxon>
        <taxon>Embryophyta</taxon>
        <taxon>Tracheophyta</taxon>
        <taxon>Spermatophyta</taxon>
        <taxon>Magnoliopsida</taxon>
        <taxon>eudicotyledons</taxon>
        <taxon>Gunneridae</taxon>
        <taxon>Pentapetalae</taxon>
        <taxon>rosids</taxon>
        <taxon>Vitales</taxon>
        <taxon>Vitaceae</taxon>
        <taxon>Viteae</taxon>
        <taxon>Vitis</taxon>
    </lineage>
</organism>
<dbReference type="PANTHER" id="PTHR48481:SF1">
    <property type="entry name" value="ATP-DEPENDENT CLP PROTEASE PROTEOLYTIC SUBUNIT"/>
    <property type="match status" value="1"/>
</dbReference>
<name>A0A438FFI4_VITVI</name>
<dbReference type="OrthoDB" id="2017408at2759"/>
<evidence type="ECO:0000313" key="2">
    <source>
        <dbReference type="Proteomes" id="UP000288805"/>
    </source>
</evidence>
<proteinExistence type="predicted"/>
<dbReference type="EMBL" id="QGNW01000929">
    <property type="protein sequence ID" value="RVW58737.1"/>
    <property type="molecule type" value="Genomic_DNA"/>
</dbReference>
<comment type="caution">
    <text evidence="1">The sequence shown here is derived from an EMBL/GenBank/DDBJ whole genome shotgun (WGS) entry which is preliminary data.</text>
</comment>
<gene>
    <name evidence="1" type="primary">CLPR1_0</name>
    <name evidence="1" type="ORF">CK203_108556</name>
</gene>
<sequence length="346" mass="38865">MEMEMKLLMSEVFETVSALKRAVKAREVEVKNLKEKLKSTTSLTNSVKKGRFQLKKKVSCNQGQVAALPTPTYSKGRWIHKNGHDSDQHYYGHHHFRGGISPCEVRFGVLRVSKNLPGLRPRNVLYGWQPLVIVQVFQSDMAVDGDNVVSFLDVVNASISDSLSHSTKWRVAIQTVESETAMATFLLSHLSFPISPSTVDAHDVGSIGGAVKSSFLHCTKLFSTPKLGRSTVRRGFRFPSAKVSFDHIPKQFREGNLQYGLMENYKNVPQYFYGLTPSQMDMFMTEDNPISQLSERVTEENISSSHNCLDNGGMWSLSGVNDRGPSKYSMSVSMYHGRQRCFNIII</sequence>
<protein>
    <submittedName>
        <fullName evidence="1">ATP-dependent Clp protease proteolytic subunit-related protein 1, chloroplastic</fullName>
    </submittedName>
</protein>
<evidence type="ECO:0000313" key="1">
    <source>
        <dbReference type="EMBL" id="RVW58737.1"/>
    </source>
</evidence>
<dbReference type="AlphaFoldDB" id="A0A438FFI4"/>
<reference evidence="1 2" key="1">
    <citation type="journal article" date="2018" name="PLoS Genet.">
        <title>Population sequencing reveals clonal diversity and ancestral inbreeding in the grapevine cultivar Chardonnay.</title>
        <authorList>
            <person name="Roach M.J."/>
            <person name="Johnson D.L."/>
            <person name="Bohlmann J."/>
            <person name="van Vuuren H.J."/>
            <person name="Jones S.J."/>
            <person name="Pretorius I.S."/>
            <person name="Schmidt S.A."/>
            <person name="Borneman A.R."/>
        </authorList>
    </citation>
    <scope>NUCLEOTIDE SEQUENCE [LARGE SCALE GENOMIC DNA]</scope>
    <source>
        <strain evidence="2">cv. Chardonnay</strain>
        <tissue evidence="1">Leaf</tissue>
    </source>
</reference>